<dbReference type="Gene3D" id="3.30.160.390">
    <property type="entry name" value="Integrase, DNA-binding domain"/>
    <property type="match status" value="1"/>
</dbReference>
<accession>A0A1T4R5G9</accession>
<evidence type="ECO:0000259" key="6">
    <source>
        <dbReference type="PROSITE" id="PS51898"/>
    </source>
</evidence>
<keyword evidence="9" id="KW-1185">Reference proteome</keyword>
<feature type="domain" description="Tyr recombinase" evidence="6">
    <location>
        <begin position="199"/>
        <end position="380"/>
    </location>
</feature>
<evidence type="ECO:0000313" key="8">
    <source>
        <dbReference type="EMBL" id="SKA11203.1"/>
    </source>
</evidence>
<dbReference type="Proteomes" id="UP000190135">
    <property type="component" value="Unassembled WGS sequence"/>
</dbReference>
<evidence type="ECO:0000256" key="5">
    <source>
        <dbReference type="PROSITE-ProRule" id="PRU01248"/>
    </source>
</evidence>
<evidence type="ECO:0000259" key="7">
    <source>
        <dbReference type="PROSITE" id="PS51900"/>
    </source>
</evidence>
<dbReference type="Pfam" id="PF00589">
    <property type="entry name" value="Phage_integrase"/>
    <property type="match status" value="1"/>
</dbReference>
<dbReference type="PANTHER" id="PTHR30629">
    <property type="entry name" value="PROPHAGE INTEGRASE"/>
    <property type="match status" value="1"/>
</dbReference>
<dbReference type="InterPro" id="IPR010998">
    <property type="entry name" value="Integrase_recombinase_N"/>
</dbReference>
<keyword evidence="4" id="KW-0233">DNA recombination</keyword>
<dbReference type="PROSITE" id="PS51900">
    <property type="entry name" value="CB"/>
    <property type="match status" value="1"/>
</dbReference>
<dbReference type="STRING" id="1365950.SAMN05428963_10638"/>
<dbReference type="Gene3D" id="1.10.150.130">
    <property type="match status" value="1"/>
</dbReference>
<dbReference type="GO" id="GO:0003677">
    <property type="term" value="F:DNA binding"/>
    <property type="evidence" value="ECO:0007669"/>
    <property type="project" value="UniProtKB-UniRule"/>
</dbReference>
<dbReference type="OrthoDB" id="7615137at2"/>
<reference evidence="8 9" key="1">
    <citation type="submission" date="2017-02" db="EMBL/GenBank/DDBJ databases">
        <authorList>
            <person name="Peterson S.W."/>
        </authorList>
    </citation>
    <scope>NUCLEOTIDE SEQUENCE [LARGE SCALE GENOMIC DNA]</scope>
    <source>
        <strain evidence="8 9">USBA 369</strain>
    </source>
</reference>
<evidence type="ECO:0000256" key="4">
    <source>
        <dbReference type="ARBA" id="ARBA00023172"/>
    </source>
</evidence>
<dbReference type="InterPro" id="IPR013762">
    <property type="entry name" value="Integrase-like_cat_sf"/>
</dbReference>
<feature type="domain" description="Core-binding (CB)" evidence="7">
    <location>
        <begin position="98"/>
        <end position="178"/>
    </location>
</feature>
<dbReference type="PROSITE" id="PS51898">
    <property type="entry name" value="TYR_RECOMBINASE"/>
    <property type="match status" value="1"/>
</dbReference>
<gene>
    <name evidence="8" type="ORF">SAMN05428963_10638</name>
</gene>
<evidence type="ECO:0000256" key="3">
    <source>
        <dbReference type="ARBA" id="ARBA00023125"/>
    </source>
</evidence>
<dbReference type="RefSeq" id="WP_078708296.1">
    <property type="nucleotide sequence ID" value="NZ_FUXL01000006.1"/>
</dbReference>
<sequence length="406" mass="44780">MPRKNLTARFIESVKVETRTDFWDATVRGLVLRVSPSGVKAWTVVYTREADGEKRRVTLGKFPALSLEKARRKALDAVAAVSDGQDPAGDKRARREAMTVEELAGIFIERYSKRNKRTWREDERLLKVEVIPKIGKLKAAAVKRRDLLDIIDAKAEAGAAAQSTQILAVVRKMFGWAVDEDYLELSPATGIKPRAKAVKRDRVLSAAEVKAIWKALPGAALRPVTANVIRLLFLTGQRSGEVCGMRRSEIDLDAATWTIPGERTKNGLAHVVPLSDAAVEIVGAALDKADDDRDAPLFTHVGAPIESNAIAQATRLKLQVLDERWTPHDIRRTVATGMADLGVMPHIVEATLNHISGFRAGVAGVYNRARYEPEKRRALDMWAEHLEAIISKRESVVVPMKAEAAL</sequence>
<keyword evidence="2" id="KW-0229">DNA integration</keyword>
<dbReference type="InterPro" id="IPR053876">
    <property type="entry name" value="Phage_int_M"/>
</dbReference>
<dbReference type="Pfam" id="PF13356">
    <property type="entry name" value="Arm-DNA-bind_3"/>
    <property type="match status" value="1"/>
</dbReference>
<dbReference type="CDD" id="cd00801">
    <property type="entry name" value="INT_P4_C"/>
    <property type="match status" value="1"/>
</dbReference>
<organism evidence="8 9">
    <name type="scientific">Consotaella salsifontis</name>
    <dbReference type="NCBI Taxonomy" id="1365950"/>
    <lineage>
        <taxon>Bacteria</taxon>
        <taxon>Pseudomonadati</taxon>
        <taxon>Pseudomonadota</taxon>
        <taxon>Alphaproteobacteria</taxon>
        <taxon>Hyphomicrobiales</taxon>
        <taxon>Aurantimonadaceae</taxon>
        <taxon>Consotaella</taxon>
    </lineage>
</organism>
<dbReference type="AlphaFoldDB" id="A0A1T4R5G9"/>
<dbReference type="Gene3D" id="1.10.443.10">
    <property type="entry name" value="Intergrase catalytic core"/>
    <property type="match status" value="1"/>
</dbReference>
<evidence type="ECO:0000256" key="1">
    <source>
        <dbReference type="ARBA" id="ARBA00008857"/>
    </source>
</evidence>
<dbReference type="GO" id="GO:0006310">
    <property type="term" value="P:DNA recombination"/>
    <property type="evidence" value="ECO:0007669"/>
    <property type="project" value="UniProtKB-KW"/>
</dbReference>
<dbReference type="SUPFAM" id="SSF56349">
    <property type="entry name" value="DNA breaking-rejoining enzymes"/>
    <property type="match status" value="1"/>
</dbReference>
<dbReference type="InterPro" id="IPR038488">
    <property type="entry name" value="Integrase_DNA-bd_sf"/>
</dbReference>
<comment type="similarity">
    <text evidence="1">Belongs to the 'phage' integrase family.</text>
</comment>
<dbReference type="InterPro" id="IPR011010">
    <property type="entry name" value="DNA_brk_join_enz"/>
</dbReference>
<dbReference type="InterPro" id="IPR050808">
    <property type="entry name" value="Phage_Integrase"/>
</dbReference>
<evidence type="ECO:0000256" key="2">
    <source>
        <dbReference type="ARBA" id="ARBA00022908"/>
    </source>
</evidence>
<protein>
    <submittedName>
        <fullName evidence="8">Site-specific recombinase XerD</fullName>
    </submittedName>
</protein>
<name>A0A1T4R5G9_9HYPH</name>
<keyword evidence="3 5" id="KW-0238">DNA-binding</keyword>
<evidence type="ECO:0000313" key="9">
    <source>
        <dbReference type="Proteomes" id="UP000190135"/>
    </source>
</evidence>
<dbReference type="PANTHER" id="PTHR30629:SF2">
    <property type="entry name" value="PROPHAGE INTEGRASE INTS-RELATED"/>
    <property type="match status" value="1"/>
</dbReference>
<proteinExistence type="inferred from homology"/>
<dbReference type="GO" id="GO:0015074">
    <property type="term" value="P:DNA integration"/>
    <property type="evidence" value="ECO:0007669"/>
    <property type="project" value="UniProtKB-KW"/>
</dbReference>
<dbReference type="InterPro" id="IPR025166">
    <property type="entry name" value="Integrase_DNA_bind_dom"/>
</dbReference>
<dbReference type="Pfam" id="PF22022">
    <property type="entry name" value="Phage_int_M"/>
    <property type="match status" value="1"/>
</dbReference>
<dbReference type="EMBL" id="FUXL01000006">
    <property type="protein sequence ID" value="SKA11203.1"/>
    <property type="molecule type" value="Genomic_DNA"/>
</dbReference>
<dbReference type="InterPro" id="IPR002104">
    <property type="entry name" value="Integrase_catalytic"/>
</dbReference>
<dbReference type="InterPro" id="IPR044068">
    <property type="entry name" value="CB"/>
</dbReference>